<evidence type="ECO:0000313" key="13">
    <source>
        <dbReference type="Proteomes" id="UP001214131"/>
    </source>
</evidence>
<dbReference type="Proteomes" id="UP001214131">
    <property type="component" value="Chromosome"/>
</dbReference>
<keyword evidence="11" id="KW-1185">Reference proteome</keyword>
<dbReference type="SUPFAM" id="SSF75217">
    <property type="entry name" value="alpha/beta knot"/>
    <property type="match status" value="1"/>
</dbReference>
<dbReference type="Proteomes" id="UP000472573">
    <property type="component" value="Unassembled WGS sequence"/>
</dbReference>
<reference evidence="9 13" key="6">
    <citation type="submission" date="2023-02" db="EMBL/GenBank/DDBJ databases">
        <title>Comparative genomics and fermentation flavor characterization of five lactic acid bacteria reveal flavor biosynthesis metabolic pathways in fermented muskmelon puree.</title>
        <authorList>
            <person name="Yuan L."/>
            <person name="Li M."/>
            <person name="Xu X."/>
            <person name="Lao F."/>
            <person name="Wu J."/>
        </authorList>
    </citation>
    <scope>NUCLEOTIDE SEQUENCE [LARGE SCALE GENOMIC DNA]</scope>
    <source>
        <strain evidence="9 13">Ca-4</strain>
    </source>
</reference>
<reference evidence="11" key="4">
    <citation type="submission" date="2020-03" db="EMBL/GenBank/DDBJ databases">
        <title>SpeciesPrimer: A bioinformatics pipeline dedicated to the design of qPCR primers for the quantification of bacterial species.</title>
        <authorList>
            <person name="Dreier M."/>
            <person name="Berthoud H."/>
            <person name="Shani N."/>
            <person name="Wechsler D."/>
            <person name="Junier P."/>
        </authorList>
    </citation>
    <scope>NUCLEOTIDE SEQUENCE [LARGE SCALE GENOMIC DNA]</scope>
    <source>
        <strain evidence="11">FAM13073</strain>
    </source>
</reference>
<dbReference type="SMART" id="SM00967">
    <property type="entry name" value="SpoU_sub_bind"/>
    <property type="match status" value="1"/>
</dbReference>
<dbReference type="Gene3D" id="3.40.1280.10">
    <property type="match status" value="1"/>
</dbReference>
<keyword evidence="2 8" id="KW-0489">Methyltransferase</keyword>
<dbReference type="PANTHER" id="PTHR43191:SF2">
    <property type="entry name" value="RRNA METHYLTRANSFERASE 3, MITOCHONDRIAL"/>
    <property type="match status" value="1"/>
</dbReference>
<evidence type="ECO:0000313" key="11">
    <source>
        <dbReference type="Proteomes" id="UP000472573"/>
    </source>
</evidence>
<dbReference type="RefSeq" id="WP_002833817.1">
    <property type="nucleotide sequence ID" value="NZ_BEWQ01000008.1"/>
</dbReference>
<dbReference type="EMBL" id="CP118739">
    <property type="protein sequence ID" value="WEA57521.1"/>
    <property type="molecule type" value="Genomic_DNA"/>
</dbReference>
<keyword evidence="3 5" id="KW-0808">Transferase</keyword>
<proteinExistence type="inferred from homology"/>
<dbReference type="Gene3D" id="3.30.1330.30">
    <property type="match status" value="1"/>
</dbReference>
<evidence type="ECO:0000256" key="1">
    <source>
        <dbReference type="ARBA" id="ARBA00007228"/>
    </source>
</evidence>
<gene>
    <name evidence="6" type="ORF">GBO79_00500</name>
    <name evidence="7" type="ORF">ITQ90_02575</name>
    <name evidence="8" type="ORF">ITQ97_02520</name>
    <name evidence="9" type="ORF">PWB86_01135</name>
    <name evidence="5" type="ORF">S100892_01448</name>
</gene>
<dbReference type="OMA" id="NLGTMIR"/>
<dbReference type="InterPro" id="IPR029028">
    <property type="entry name" value="Alpha/beta_knot_MTases"/>
</dbReference>
<feature type="domain" description="RNA 2-O ribose methyltransferase substrate binding" evidence="4">
    <location>
        <begin position="31"/>
        <end position="101"/>
    </location>
</feature>
<dbReference type="EMBL" id="WENB01000001">
    <property type="protein sequence ID" value="KAF0414837.1"/>
    <property type="molecule type" value="Genomic_DNA"/>
</dbReference>
<organism evidence="8 12">
    <name type="scientific">Pediococcus pentosaceus</name>
    <dbReference type="NCBI Taxonomy" id="1255"/>
    <lineage>
        <taxon>Bacteria</taxon>
        <taxon>Bacillati</taxon>
        <taxon>Bacillota</taxon>
        <taxon>Bacilli</taxon>
        <taxon>Lactobacillales</taxon>
        <taxon>Lactobacillaceae</taxon>
        <taxon>Pediococcus</taxon>
    </lineage>
</organism>
<dbReference type="GO" id="GO:0003723">
    <property type="term" value="F:RNA binding"/>
    <property type="evidence" value="ECO:0007669"/>
    <property type="project" value="InterPro"/>
</dbReference>
<reference evidence="5 10" key="1">
    <citation type="submission" date="2017-05" db="EMBL/GenBank/DDBJ databases">
        <title>Genome sequence of Pediococcus pentosaceus strain SRCM100892.</title>
        <authorList>
            <person name="Cho S.H."/>
        </authorList>
    </citation>
    <scope>NUCLEOTIDE SEQUENCE [LARGE SCALE GENOMIC DNA]</scope>
    <source>
        <strain evidence="5 10">SRCM100892</strain>
    </source>
</reference>
<dbReference type="Pfam" id="PF22435">
    <property type="entry name" value="MRM3-like_sub_bind"/>
    <property type="match status" value="1"/>
</dbReference>
<comment type="similarity">
    <text evidence="1">Belongs to the class IV-like SAM-binding methyltransferase superfamily. RNA methyltransferase TrmH family.</text>
</comment>
<evidence type="ECO:0000313" key="7">
    <source>
        <dbReference type="EMBL" id="MBF7114390.1"/>
    </source>
</evidence>
<accession>A0A8G0ZGS7</accession>
<dbReference type="InterPro" id="IPR001537">
    <property type="entry name" value="SpoU_MeTrfase"/>
</dbReference>
<dbReference type="EMBL" id="CP021474">
    <property type="protein sequence ID" value="ARW20019.1"/>
    <property type="molecule type" value="Genomic_DNA"/>
</dbReference>
<sequence>MEKISSTKNSKVKEWVKLKTNNGRKKFKKFLLEGRHPVETALEQATEYEFLIVQEDFDLGELAEQVDNDKLILVTKEVANHISDTVHDQGIFLIGYINEEDWQFPDDLSGKWLVLDNVQDPGNIGTMVRTADAAGFTGVVFGDGTADFYNPKILRAMQGSQYHLQLKRLNLEKWIRNCKDQGSVIFGSILDENARDYRKIDVPDQFSLIMGNEGNGMSERLIEMTDMNLYIPIKGSAESLNVAVAAGVLMFGLAG</sequence>
<dbReference type="GO" id="GO:0008173">
    <property type="term" value="F:RNA methyltransferase activity"/>
    <property type="evidence" value="ECO:0007669"/>
    <property type="project" value="InterPro"/>
</dbReference>
<dbReference type="GeneID" id="33062418"/>
<evidence type="ECO:0000313" key="10">
    <source>
        <dbReference type="Proteomes" id="UP000196118"/>
    </source>
</evidence>
<dbReference type="Proteomes" id="UP001194632">
    <property type="component" value="Unassembled WGS sequence"/>
</dbReference>
<dbReference type="Proteomes" id="UP000196118">
    <property type="component" value="Chromosome"/>
</dbReference>
<dbReference type="PANTHER" id="PTHR43191">
    <property type="entry name" value="RRNA METHYLTRANSFERASE 3"/>
    <property type="match status" value="1"/>
</dbReference>
<accession>A0A0R2H9G5</accession>
<evidence type="ECO:0000256" key="3">
    <source>
        <dbReference type="ARBA" id="ARBA00022679"/>
    </source>
</evidence>
<dbReference type="Proteomes" id="UP000743107">
    <property type="component" value="Unassembled WGS sequence"/>
</dbReference>
<dbReference type="Pfam" id="PF00588">
    <property type="entry name" value="SpoU_methylase"/>
    <property type="match status" value="1"/>
</dbReference>
<evidence type="ECO:0000259" key="4">
    <source>
        <dbReference type="SMART" id="SM00967"/>
    </source>
</evidence>
<reference evidence="6" key="3">
    <citation type="submission" date="2019-12" db="EMBL/GenBank/DDBJ databases">
        <title>SpeciesPrimer: A bioinformatics pipeline dedicated to the design of qPCR primers for the quantification of bacterial species.</title>
        <authorList>
            <person name="Dreier M."/>
            <person name="Berthoud H."/>
            <person name="Shani N."/>
            <person name="Wechsler D."/>
            <person name="Junier P."/>
        </authorList>
    </citation>
    <scope>NUCLEOTIDE SEQUENCE</scope>
    <source>
        <strain evidence="6">FAM13073</strain>
    </source>
</reference>
<dbReference type="InterPro" id="IPR029064">
    <property type="entry name" value="Ribosomal_eL30-like_sf"/>
</dbReference>
<dbReference type="InterPro" id="IPR051259">
    <property type="entry name" value="rRNA_Methyltransferase"/>
</dbReference>
<evidence type="ECO:0000256" key="2">
    <source>
        <dbReference type="ARBA" id="ARBA00022603"/>
    </source>
</evidence>
<dbReference type="GO" id="GO:0032259">
    <property type="term" value="P:methylation"/>
    <property type="evidence" value="ECO:0007669"/>
    <property type="project" value="UniProtKB-KW"/>
</dbReference>
<reference evidence="8" key="5">
    <citation type="submission" date="2020-11" db="EMBL/GenBank/DDBJ databases">
        <title>Antibiotic susceptibility profiles of Pediococcus pentosaceus from various origins and their implications for the safety assessment of strains with food-technology applications.</title>
        <authorList>
            <person name="Shani N."/>
            <person name="Oberhaensli S."/>
            <person name="Arias E."/>
        </authorList>
    </citation>
    <scope>NUCLEOTIDE SEQUENCE</scope>
    <source>
        <strain evidence="8">FAM 19164</strain>
        <strain evidence="7">FAM 24207</strain>
    </source>
</reference>
<dbReference type="InterPro" id="IPR013123">
    <property type="entry name" value="SpoU_subst-bd"/>
</dbReference>
<dbReference type="AlphaFoldDB" id="A0A0R2H9G5"/>
<dbReference type="EMBL" id="JADOFP010000002">
    <property type="protein sequence ID" value="MBF7114390.1"/>
    <property type="molecule type" value="Genomic_DNA"/>
</dbReference>
<evidence type="ECO:0000313" key="12">
    <source>
        <dbReference type="Proteomes" id="UP000743107"/>
    </source>
</evidence>
<evidence type="ECO:0000313" key="8">
    <source>
        <dbReference type="EMBL" id="MBF7126712.1"/>
    </source>
</evidence>
<reference evidence="6 11" key="2">
    <citation type="submission" date="2019-10" db="EMBL/GenBank/DDBJ databases">
        <authorList>
            <person name="Irmler S."/>
            <person name="Berthoud H."/>
            <person name="Roetschi A."/>
            <person name="Arias E."/>
            <person name="Shani N."/>
            <person name="Wuethrich D."/>
            <person name="Bruggmann R."/>
        </authorList>
    </citation>
    <scope>NUCLEOTIDE SEQUENCE [LARGE SCALE GENOMIC DNA]</scope>
    <source>
        <strain evidence="6 11">FAM13073</strain>
    </source>
</reference>
<evidence type="ECO:0000313" key="5">
    <source>
        <dbReference type="EMBL" id="ARW20019.1"/>
    </source>
</evidence>
<name>A0A0R2H9G5_PEDPE</name>
<dbReference type="EMBL" id="JADOFV010000001">
    <property type="protein sequence ID" value="MBF7126712.1"/>
    <property type="molecule type" value="Genomic_DNA"/>
</dbReference>
<dbReference type="GO" id="GO:0006396">
    <property type="term" value="P:RNA processing"/>
    <property type="evidence" value="ECO:0007669"/>
    <property type="project" value="InterPro"/>
</dbReference>
<dbReference type="GO" id="GO:0005737">
    <property type="term" value="C:cytoplasm"/>
    <property type="evidence" value="ECO:0007669"/>
    <property type="project" value="UniProtKB-ARBA"/>
</dbReference>
<dbReference type="InterPro" id="IPR029026">
    <property type="entry name" value="tRNA_m1G_MTases_N"/>
</dbReference>
<dbReference type="InterPro" id="IPR053888">
    <property type="entry name" value="MRM3-like_sub_bind"/>
</dbReference>
<protein>
    <submittedName>
        <fullName evidence="5 8">RNA methyltransferase</fullName>
    </submittedName>
</protein>
<dbReference type="CDD" id="cd18095">
    <property type="entry name" value="SpoU-like_rRNA-MTase"/>
    <property type="match status" value="1"/>
</dbReference>
<evidence type="ECO:0000313" key="6">
    <source>
        <dbReference type="EMBL" id="KAF0414837.1"/>
    </source>
</evidence>
<evidence type="ECO:0000313" key="9">
    <source>
        <dbReference type="EMBL" id="WEA57521.1"/>
    </source>
</evidence>
<dbReference type="SUPFAM" id="SSF55315">
    <property type="entry name" value="L30e-like"/>
    <property type="match status" value="1"/>
</dbReference>